<feature type="region of interest" description="Disordered" evidence="1">
    <location>
        <begin position="89"/>
        <end position="112"/>
    </location>
</feature>
<comment type="caution">
    <text evidence="2">The sequence shown here is derived from an EMBL/GenBank/DDBJ whole genome shotgun (WGS) entry which is preliminary data.</text>
</comment>
<evidence type="ECO:0000256" key="1">
    <source>
        <dbReference type="SAM" id="MobiDB-lite"/>
    </source>
</evidence>
<organism evidence="2 3">
    <name type="scientific">Mucuna pruriens</name>
    <name type="common">Velvet bean</name>
    <name type="synonym">Dolichos pruriens</name>
    <dbReference type="NCBI Taxonomy" id="157652"/>
    <lineage>
        <taxon>Eukaryota</taxon>
        <taxon>Viridiplantae</taxon>
        <taxon>Streptophyta</taxon>
        <taxon>Embryophyta</taxon>
        <taxon>Tracheophyta</taxon>
        <taxon>Spermatophyta</taxon>
        <taxon>Magnoliopsida</taxon>
        <taxon>eudicotyledons</taxon>
        <taxon>Gunneridae</taxon>
        <taxon>Pentapetalae</taxon>
        <taxon>rosids</taxon>
        <taxon>fabids</taxon>
        <taxon>Fabales</taxon>
        <taxon>Fabaceae</taxon>
        <taxon>Papilionoideae</taxon>
        <taxon>50 kb inversion clade</taxon>
        <taxon>NPAAA clade</taxon>
        <taxon>indigoferoid/millettioid clade</taxon>
        <taxon>Phaseoleae</taxon>
        <taxon>Mucuna</taxon>
    </lineage>
</organism>
<feature type="region of interest" description="Disordered" evidence="1">
    <location>
        <begin position="49"/>
        <end position="76"/>
    </location>
</feature>
<evidence type="ECO:0000313" key="3">
    <source>
        <dbReference type="Proteomes" id="UP000257109"/>
    </source>
</evidence>
<keyword evidence="3" id="KW-1185">Reference proteome</keyword>
<dbReference type="EMBL" id="QJKJ01000859">
    <property type="protein sequence ID" value="RDY10344.1"/>
    <property type="molecule type" value="Genomic_DNA"/>
</dbReference>
<reference evidence="2" key="1">
    <citation type="submission" date="2018-05" db="EMBL/GenBank/DDBJ databases">
        <title>Draft genome of Mucuna pruriens seed.</title>
        <authorList>
            <person name="Nnadi N.E."/>
            <person name="Vos R."/>
            <person name="Hasami M.H."/>
            <person name="Devisetty U.K."/>
            <person name="Aguiy J.C."/>
        </authorList>
    </citation>
    <scope>NUCLEOTIDE SEQUENCE [LARGE SCALE GENOMIC DNA]</scope>
    <source>
        <strain evidence="2">JCA_2017</strain>
    </source>
</reference>
<sequence>RSNWKNSTTVTNPKEDVIAKYSNVPPKDVFSVEVPSGLPSIRGIEHHIDLNPGEEFDSRTNPFEEGGNNRDSTNKVKDLLHDIRGSLTRPKTNMMKQSLQDLSMEKNGKFDS</sequence>
<evidence type="ECO:0000313" key="2">
    <source>
        <dbReference type="EMBL" id="RDY10344.1"/>
    </source>
</evidence>
<accession>A0A371I5W4</accession>
<dbReference type="AlphaFoldDB" id="A0A371I5W4"/>
<protein>
    <submittedName>
        <fullName evidence="2">Uncharacterized protein</fullName>
    </submittedName>
</protein>
<dbReference type="Proteomes" id="UP000257109">
    <property type="component" value="Unassembled WGS sequence"/>
</dbReference>
<feature type="compositionally biased region" description="Polar residues" evidence="1">
    <location>
        <begin position="89"/>
        <end position="101"/>
    </location>
</feature>
<feature type="compositionally biased region" description="Basic and acidic residues" evidence="1">
    <location>
        <begin position="103"/>
        <end position="112"/>
    </location>
</feature>
<gene>
    <name evidence="2" type="ORF">CR513_05153</name>
</gene>
<name>A0A371I5W4_MUCPR</name>
<feature type="non-terminal residue" evidence="2">
    <location>
        <position position="1"/>
    </location>
</feature>
<proteinExistence type="predicted"/>